<feature type="domain" description="ABC transporter" evidence="4">
    <location>
        <begin position="7"/>
        <end position="248"/>
    </location>
</feature>
<dbReference type="InterPro" id="IPR027417">
    <property type="entry name" value="P-loop_NTPase"/>
</dbReference>
<evidence type="ECO:0000256" key="3">
    <source>
        <dbReference type="ARBA" id="ARBA00022840"/>
    </source>
</evidence>
<dbReference type="Pfam" id="PF12399">
    <property type="entry name" value="BCA_ABC_TP_C"/>
    <property type="match status" value="1"/>
</dbReference>
<protein>
    <submittedName>
        <fullName evidence="5">ABC transporter ATP-binding protein</fullName>
    </submittedName>
</protein>
<gene>
    <name evidence="5" type="ORF">EHS89_00770</name>
</gene>
<dbReference type="OrthoDB" id="9780942at2"/>
<dbReference type="AlphaFoldDB" id="A0A3P1SVQ4"/>
<dbReference type="GO" id="GO:0005886">
    <property type="term" value="C:plasma membrane"/>
    <property type="evidence" value="ECO:0007669"/>
    <property type="project" value="TreeGrafter"/>
</dbReference>
<dbReference type="SMART" id="SM00382">
    <property type="entry name" value="AAA"/>
    <property type="match status" value="1"/>
</dbReference>
<keyword evidence="2" id="KW-0547">Nucleotide-binding</keyword>
<dbReference type="RefSeq" id="WP_124924200.1">
    <property type="nucleotide sequence ID" value="NZ_BMOH01000001.1"/>
</dbReference>
<dbReference type="CDD" id="cd03219">
    <property type="entry name" value="ABC_Mj1267_LivG_branched"/>
    <property type="match status" value="1"/>
</dbReference>
<name>A0A3P1SVQ4_9GAMM</name>
<dbReference type="PANTHER" id="PTHR45772:SF3">
    <property type="entry name" value="ABC TRANSPORTER ATP-BINDING PROTEIN"/>
    <property type="match status" value="1"/>
</dbReference>
<proteinExistence type="predicted"/>
<keyword evidence="3 5" id="KW-0067">ATP-binding</keyword>
<dbReference type="InterPro" id="IPR032823">
    <property type="entry name" value="BCA_ABC_TP_C"/>
</dbReference>
<evidence type="ECO:0000256" key="1">
    <source>
        <dbReference type="ARBA" id="ARBA00022448"/>
    </source>
</evidence>
<dbReference type="PROSITE" id="PS50893">
    <property type="entry name" value="ABC_TRANSPORTER_2"/>
    <property type="match status" value="1"/>
</dbReference>
<dbReference type="GO" id="GO:0016887">
    <property type="term" value="F:ATP hydrolysis activity"/>
    <property type="evidence" value="ECO:0007669"/>
    <property type="project" value="InterPro"/>
</dbReference>
<keyword evidence="1" id="KW-0813">Transport</keyword>
<evidence type="ECO:0000313" key="5">
    <source>
        <dbReference type="EMBL" id="RRD01128.1"/>
    </source>
</evidence>
<accession>A0A3P1SVQ4</accession>
<evidence type="ECO:0000256" key="2">
    <source>
        <dbReference type="ARBA" id="ARBA00022741"/>
    </source>
</evidence>
<dbReference type="Gene3D" id="3.40.50.300">
    <property type="entry name" value="P-loop containing nucleotide triphosphate hydrolases"/>
    <property type="match status" value="1"/>
</dbReference>
<dbReference type="SUPFAM" id="SSF52540">
    <property type="entry name" value="P-loop containing nucleoside triphosphate hydrolases"/>
    <property type="match status" value="1"/>
</dbReference>
<dbReference type="InterPro" id="IPR003593">
    <property type="entry name" value="AAA+_ATPase"/>
</dbReference>
<dbReference type="PANTHER" id="PTHR45772">
    <property type="entry name" value="CONSERVED COMPONENT OF ABC TRANSPORTER FOR NATURAL AMINO ACIDS-RELATED"/>
    <property type="match status" value="1"/>
</dbReference>
<dbReference type="InterPro" id="IPR003439">
    <property type="entry name" value="ABC_transporter-like_ATP-bd"/>
</dbReference>
<dbReference type="GO" id="GO:0005524">
    <property type="term" value="F:ATP binding"/>
    <property type="evidence" value="ECO:0007669"/>
    <property type="project" value="UniProtKB-KW"/>
</dbReference>
<sequence length="274" mass="29961">MSADYVLETRNLVKEFKGFTAVDDVNLKVKRGTIHALIGPNGAGKTTVFNLLTKFLTPTTGTILFNGEDITSMKSAAIARKGIVRSFQISAVFPHLTLLENVRIALQRKEGNSFHFWKSEKVLDKLNDRAIELLDEVGLKSYANTVTVDLPYGRKRALEIATTLALDPEMLLLDEPTQGMGHEDVGVVADLIKKVSKNRTILMVEHNLHVVAQLADTITVLQRGAILTEGNYETVSKDPQVREAYMGVEADDEVANAIAAENAAASAAQKESVE</sequence>
<dbReference type="EMBL" id="RQXV01000001">
    <property type="protein sequence ID" value="RRD01128.1"/>
    <property type="molecule type" value="Genomic_DNA"/>
</dbReference>
<organism evidence="5 6">
    <name type="scientific">Amphritea balenae</name>
    <dbReference type="NCBI Taxonomy" id="452629"/>
    <lineage>
        <taxon>Bacteria</taxon>
        <taxon>Pseudomonadati</taxon>
        <taxon>Pseudomonadota</taxon>
        <taxon>Gammaproteobacteria</taxon>
        <taxon>Oceanospirillales</taxon>
        <taxon>Oceanospirillaceae</taxon>
        <taxon>Amphritea</taxon>
    </lineage>
</organism>
<keyword evidence="6" id="KW-1185">Reference proteome</keyword>
<evidence type="ECO:0000313" key="6">
    <source>
        <dbReference type="Proteomes" id="UP000267535"/>
    </source>
</evidence>
<dbReference type="FunFam" id="3.40.50.300:FF:000421">
    <property type="entry name" value="Branched-chain amino acid ABC transporter ATP-binding protein"/>
    <property type="match status" value="1"/>
</dbReference>
<dbReference type="Pfam" id="PF00005">
    <property type="entry name" value="ABC_tran"/>
    <property type="match status" value="1"/>
</dbReference>
<comment type="caution">
    <text evidence="5">The sequence shown here is derived from an EMBL/GenBank/DDBJ whole genome shotgun (WGS) entry which is preliminary data.</text>
</comment>
<dbReference type="Proteomes" id="UP000267535">
    <property type="component" value="Unassembled WGS sequence"/>
</dbReference>
<reference evidence="5 6" key="1">
    <citation type="submission" date="2018-11" db="EMBL/GenBank/DDBJ databases">
        <title>The draft genome sequence of Amphritea balenae JAMM 1525T.</title>
        <authorList>
            <person name="Fang Z."/>
            <person name="Zhang Y."/>
            <person name="Han X."/>
        </authorList>
    </citation>
    <scope>NUCLEOTIDE SEQUENCE [LARGE SCALE GENOMIC DNA]</scope>
    <source>
        <strain evidence="5 6">JAMM 1525</strain>
    </source>
</reference>
<dbReference type="InterPro" id="IPR051120">
    <property type="entry name" value="ABC_AA/LPS_Transport"/>
</dbReference>
<evidence type="ECO:0000259" key="4">
    <source>
        <dbReference type="PROSITE" id="PS50893"/>
    </source>
</evidence>